<proteinExistence type="predicted"/>
<comment type="caution">
    <text evidence="2">The sequence shown here is derived from an EMBL/GenBank/DDBJ whole genome shotgun (WGS) entry which is preliminary data.</text>
</comment>
<keyword evidence="3" id="KW-1185">Reference proteome</keyword>
<gene>
    <name evidence="2" type="ORF">EV644_101971</name>
</gene>
<evidence type="ECO:0000259" key="1">
    <source>
        <dbReference type="PROSITE" id="PS51340"/>
    </source>
</evidence>
<dbReference type="InterPro" id="IPR011037">
    <property type="entry name" value="Pyrv_Knase-like_insert_dom_sf"/>
</dbReference>
<sequence length="181" mass="19147">MADGVPVEIVALVVSEVHAFEGRPLDGPRPDPEPIQRSEVTIKAGLGIVGDRYFNQAIHRNAAVTVFDAGVLDQLARDLGLPTAPDPHLPRRNIALRGFPVDQLAAHLDESGHRVPGATFTLDSGSGPITFQAHRPANPCAWMDQVLAPGAFKALRGHGGIRCTPLTSGILHLGPATLTTL</sequence>
<dbReference type="RefSeq" id="WP_132333294.1">
    <property type="nucleotide sequence ID" value="NZ_SLWM01000001.1"/>
</dbReference>
<reference evidence="2 3" key="1">
    <citation type="journal article" date="2015" name="Stand. Genomic Sci.">
        <title>Genomic Encyclopedia of Bacterial and Archaeal Type Strains, Phase III: the genomes of soil and plant-associated and newly described type strains.</title>
        <authorList>
            <person name="Whitman W.B."/>
            <person name="Woyke T."/>
            <person name="Klenk H.P."/>
            <person name="Zhou Y."/>
            <person name="Lilburn T.G."/>
            <person name="Beck B.J."/>
            <person name="De Vos P."/>
            <person name="Vandamme P."/>
            <person name="Eisen J.A."/>
            <person name="Garrity G."/>
            <person name="Hugenholtz P."/>
            <person name="Kyrpides N.C."/>
        </authorList>
    </citation>
    <scope>NUCLEOTIDE SEQUENCE [LARGE SCALE GENOMIC DNA]</scope>
    <source>
        <strain evidence="2 3">VKM Ac-2538</strain>
    </source>
</reference>
<dbReference type="InterPro" id="IPR005302">
    <property type="entry name" value="MoCF_Sase_C"/>
</dbReference>
<dbReference type="EMBL" id="SLWM01000001">
    <property type="protein sequence ID" value="TCO32327.1"/>
    <property type="molecule type" value="Genomic_DNA"/>
</dbReference>
<dbReference type="Proteomes" id="UP000295818">
    <property type="component" value="Unassembled WGS sequence"/>
</dbReference>
<organism evidence="2 3">
    <name type="scientific">Kribbella orskensis</name>
    <dbReference type="NCBI Taxonomy" id="2512216"/>
    <lineage>
        <taxon>Bacteria</taxon>
        <taxon>Bacillati</taxon>
        <taxon>Actinomycetota</taxon>
        <taxon>Actinomycetes</taxon>
        <taxon>Propionibacteriales</taxon>
        <taxon>Kribbellaceae</taxon>
        <taxon>Kribbella</taxon>
    </lineage>
</organism>
<evidence type="ECO:0000313" key="2">
    <source>
        <dbReference type="EMBL" id="TCO32327.1"/>
    </source>
</evidence>
<dbReference type="SUPFAM" id="SSF50800">
    <property type="entry name" value="PK beta-barrel domain-like"/>
    <property type="match status" value="1"/>
</dbReference>
<accession>A0ABY2BWJ6</accession>
<protein>
    <recommendedName>
        <fullName evidence="1">MOSC domain-containing protein</fullName>
    </recommendedName>
</protein>
<dbReference type="PROSITE" id="PS51340">
    <property type="entry name" value="MOSC"/>
    <property type="match status" value="1"/>
</dbReference>
<name>A0ABY2BWJ6_9ACTN</name>
<evidence type="ECO:0000313" key="3">
    <source>
        <dbReference type="Proteomes" id="UP000295818"/>
    </source>
</evidence>
<feature type="domain" description="MOSC" evidence="1">
    <location>
        <begin position="23"/>
        <end position="180"/>
    </location>
</feature>